<reference evidence="1" key="2">
    <citation type="submission" date="2019-12" db="EMBL/GenBank/DDBJ databases">
        <authorList>
            <person name="Hoang T.H.H."/>
            <person name="Okutani A."/>
        </authorList>
    </citation>
    <scope>NUCLEOTIDE SEQUENCE</scope>
    <source>
        <strain evidence="1">QuyetLC</strain>
    </source>
</reference>
<organism evidence="1">
    <name type="scientific">Bacillus anthracis</name>
    <name type="common">anthrax bacterium</name>
    <dbReference type="NCBI Taxonomy" id="1392"/>
    <lineage>
        <taxon>Bacteria</taxon>
        <taxon>Bacillati</taxon>
        <taxon>Bacillota</taxon>
        <taxon>Bacilli</taxon>
        <taxon>Bacillales</taxon>
        <taxon>Bacillaceae</taxon>
        <taxon>Bacillus</taxon>
        <taxon>Bacillus cereus group</taxon>
    </lineage>
</organism>
<dbReference type="EMBL" id="BLEY01000069">
    <property type="protein sequence ID" value="GEU14226.1"/>
    <property type="molecule type" value="Genomic_DNA"/>
</dbReference>
<proteinExistence type="predicted"/>
<protein>
    <submittedName>
        <fullName evidence="1">Uncharacterized protein</fullName>
    </submittedName>
</protein>
<comment type="caution">
    <text evidence="1">The sequence shown here is derived from an EMBL/GenBank/DDBJ whole genome shotgun (WGS) entry which is preliminary data.</text>
</comment>
<gene>
    <name evidence="1" type="ORF">QuyetLC_45990</name>
</gene>
<dbReference type="AlphaFoldDB" id="A0A640MKH1"/>
<evidence type="ECO:0000313" key="1">
    <source>
        <dbReference type="EMBL" id="GEU14226.1"/>
    </source>
</evidence>
<sequence>MVGKRMALFYQNFFGNIVKNVRLIQIGSFKVCERMILLNGHKEGGYIYD</sequence>
<accession>A0A640MKH1</accession>
<reference evidence="1" key="1">
    <citation type="submission" date="2019-12" db="EMBL/GenBank/DDBJ databases">
        <title>Epidemiological and comparative genomic analysis of Bacillus anthracis isolated from northern Vietnam.</title>
        <authorList>
            <person name="Hoang T.T.H."/>
            <person name="Dang D.A."/>
            <person name="Pham M.H."/>
            <person name="Luong M.H."/>
            <person name="Tran N.D."/>
            <person name="Nguyen T.H."/>
            <person name="Nguyen T.T."/>
            <person name="Inoue S."/>
            <person name="Morikawa S."/>
            <person name="Okutani A."/>
        </authorList>
    </citation>
    <scope>NUCLEOTIDE SEQUENCE</scope>
    <source>
        <strain evidence="1">QuyetLC</strain>
    </source>
</reference>
<name>A0A640MKH1_BACAN</name>